<dbReference type="InterPro" id="IPR036188">
    <property type="entry name" value="FAD/NAD-bd_sf"/>
</dbReference>
<accession>A0A9Q8LHI2</accession>
<dbReference type="InterPro" id="IPR002937">
    <property type="entry name" value="Amino_oxidase"/>
</dbReference>
<keyword evidence="4" id="KW-0274">FAD</keyword>
<reference evidence="7" key="2">
    <citation type="journal article" date="2022" name="Microb. Genom.">
        <title>A chromosome-scale genome assembly of the tomato pathogen Cladosporium fulvum reveals a compartmentalized genome architecture and the presence of a dispensable chromosome.</title>
        <authorList>
            <person name="Zaccaron A.Z."/>
            <person name="Chen L.H."/>
            <person name="Samaras A."/>
            <person name="Stergiopoulos I."/>
        </authorList>
    </citation>
    <scope>NUCLEOTIDE SEQUENCE</scope>
    <source>
        <strain evidence="7">Race5_Kim</strain>
    </source>
</reference>
<keyword evidence="4" id="KW-0285">Flavoprotein</keyword>
<dbReference type="InterPro" id="IPR050281">
    <property type="entry name" value="Flavin_monoamine_oxidase"/>
</dbReference>
<comment type="cofactor">
    <cofactor evidence="1 4">
        <name>FAD</name>
        <dbReference type="ChEBI" id="CHEBI:57692"/>
    </cofactor>
</comment>
<dbReference type="EMBL" id="CP090167">
    <property type="protein sequence ID" value="UJO17736.1"/>
    <property type="molecule type" value="Genomic_DNA"/>
</dbReference>
<dbReference type="SUPFAM" id="SSF54373">
    <property type="entry name" value="FAD-linked reductases, C-terminal domain"/>
    <property type="match status" value="1"/>
</dbReference>
<dbReference type="Gene3D" id="3.90.660.10">
    <property type="match status" value="1"/>
</dbReference>
<protein>
    <recommendedName>
        <fullName evidence="4">Amine oxidase</fullName>
        <ecNumber evidence="4">1.4.3.-</ecNumber>
    </recommendedName>
</protein>
<evidence type="ECO:0000256" key="3">
    <source>
        <dbReference type="PIRSR" id="PIRSR601613-1"/>
    </source>
</evidence>
<dbReference type="PRINTS" id="PR00757">
    <property type="entry name" value="AMINEOXDASEF"/>
</dbReference>
<dbReference type="Pfam" id="PF01593">
    <property type="entry name" value="Amino_oxidase"/>
    <property type="match status" value="1"/>
</dbReference>
<evidence type="ECO:0000313" key="8">
    <source>
        <dbReference type="Proteomes" id="UP000756132"/>
    </source>
</evidence>
<name>A0A9Q8LHI2_PASFU</name>
<comment type="similarity">
    <text evidence="4">Belongs to the flavin monoamine oxidase family.</text>
</comment>
<feature type="binding site" evidence="3">
    <location>
        <position position="255"/>
    </location>
    <ligand>
        <name>FAD</name>
        <dbReference type="ChEBI" id="CHEBI:57692"/>
    </ligand>
</feature>
<dbReference type="AlphaFoldDB" id="A0A9Q8LHI2"/>
<proteinExistence type="inferred from homology"/>
<keyword evidence="5" id="KW-0732">Signal</keyword>
<evidence type="ECO:0000256" key="5">
    <source>
        <dbReference type="SAM" id="SignalP"/>
    </source>
</evidence>
<dbReference type="EC" id="1.4.3.-" evidence="4"/>
<feature type="signal peptide" evidence="5">
    <location>
        <begin position="1"/>
        <end position="15"/>
    </location>
</feature>
<evidence type="ECO:0000256" key="4">
    <source>
        <dbReference type="RuleBase" id="RU362067"/>
    </source>
</evidence>
<dbReference type="OMA" id="DVGCGWL"/>
<dbReference type="PANTHER" id="PTHR10742">
    <property type="entry name" value="FLAVIN MONOAMINE OXIDASE"/>
    <property type="match status" value="1"/>
</dbReference>
<dbReference type="OrthoDB" id="3646831at2759"/>
<dbReference type="InterPro" id="IPR001613">
    <property type="entry name" value="Flavin_amine_oxidase"/>
</dbReference>
<evidence type="ECO:0000313" key="7">
    <source>
        <dbReference type="EMBL" id="UJO17736.1"/>
    </source>
</evidence>
<feature type="chain" id="PRO_5040413660" description="Amine oxidase" evidence="5">
    <location>
        <begin position="16"/>
        <end position="539"/>
    </location>
</feature>
<dbReference type="Proteomes" id="UP000756132">
    <property type="component" value="Chromosome 5"/>
</dbReference>
<dbReference type="PANTHER" id="PTHR10742:SF313">
    <property type="entry name" value="AMINE OXIDASE"/>
    <property type="match status" value="1"/>
</dbReference>
<dbReference type="RefSeq" id="XP_047762102.1">
    <property type="nucleotide sequence ID" value="XM_047905322.1"/>
</dbReference>
<evidence type="ECO:0000256" key="2">
    <source>
        <dbReference type="ARBA" id="ARBA00023002"/>
    </source>
</evidence>
<sequence length="539" mass="59371">MKTLLTALFATQCLAYVAKPHQYEAACRKTTVAILGAGMAGISAAQALANASITDFVIIEYQDRIGGRVHAVDFGKKADQSPYKVELGANWVHGTEGIAINPIWTLAQKYDLKHGIQNFSNILNYNETGLIDITYLYEEFEEAAEQAAINAGALLEGNHPDQTARANLALAGWRPDVDDAAAGLVEWFGWDFNDGVAPEVDSATFGFTAENLTYGLFGDSEALIVDSRGYSAIISGEASTFLQENDPRLLLNTIVTNISHSEDRVTVYSDDGSCISAAYAITTFSLGVLQHDSLHFAPALPEWKETAIQSFGMATYTKIFLQFNTTWWPSDVEFFGYASPTTRGYYPMFQSLDVPGFLEDSHMMFMTVTEHQAYRAERQTDEETKAEIMEVLREMFPAIEVPDPVDFMYPRWTLEPWARGSYSYWPPTVGLQMHQNLRANVGRLFFAGEHISGQFYGYLHGSYFSGREMGERVAGLLGGKCRGSAGEPDAEACGELVRYEVLSGVTPKDEYDTENGWPVTSVAIEVMEGGDALGNPLVA</sequence>
<keyword evidence="8" id="KW-1185">Reference proteome</keyword>
<evidence type="ECO:0000256" key="1">
    <source>
        <dbReference type="ARBA" id="ARBA00001974"/>
    </source>
</evidence>
<dbReference type="GO" id="GO:0016491">
    <property type="term" value="F:oxidoreductase activity"/>
    <property type="evidence" value="ECO:0007669"/>
    <property type="project" value="UniProtKB-KW"/>
</dbReference>
<dbReference type="KEGG" id="ffu:CLAFUR5_06174"/>
<reference evidence="7" key="1">
    <citation type="submission" date="2021-12" db="EMBL/GenBank/DDBJ databases">
        <authorList>
            <person name="Zaccaron A."/>
            <person name="Stergiopoulos I."/>
        </authorList>
    </citation>
    <scope>NUCLEOTIDE SEQUENCE</scope>
    <source>
        <strain evidence="7">Race5_Kim</strain>
    </source>
</reference>
<keyword evidence="2 4" id="KW-0560">Oxidoreductase</keyword>
<dbReference type="GeneID" id="71986052"/>
<feature type="domain" description="Amine oxidase" evidence="6">
    <location>
        <begin position="39"/>
        <end position="469"/>
    </location>
</feature>
<dbReference type="SUPFAM" id="SSF51905">
    <property type="entry name" value="FAD/NAD(P)-binding domain"/>
    <property type="match status" value="1"/>
</dbReference>
<organism evidence="7 8">
    <name type="scientific">Passalora fulva</name>
    <name type="common">Tomato leaf mold</name>
    <name type="synonym">Cladosporium fulvum</name>
    <dbReference type="NCBI Taxonomy" id="5499"/>
    <lineage>
        <taxon>Eukaryota</taxon>
        <taxon>Fungi</taxon>
        <taxon>Dikarya</taxon>
        <taxon>Ascomycota</taxon>
        <taxon>Pezizomycotina</taxon>
        <taxon>Dothideomycetes</taxon>
        <taxon>Dothideomycetidae</taxon>
        <taxon>Mycosphaerellales</taxon>
        <taxon>Mycosphaerellaceae</taxon>
        <taxon>Fulvia</taxon>
    </lineage>
</organism>
<dbReference type="Gene3D" id="3.50.50.60">
    <property type="entry name" value="FAD/NAD(P)-binding domain"/>
    <property type="match status" value="1"/>
</dbReference>
<gene>
    <name evidence="7" type="ORF">CLAFUR5_06174</name>
</gene>
<dbReference type="GO" id="GO:0006598">
    <property type="term" value="P:polyamine catabolic process"/>
    <property type="evidence" value="ECO:0007669"/>
    <property type="project" value="TreeGrafter"/>
</dbReference>
<evidence type="ECO:0000259" key="6">
    <source>
        <dbReference type="Pfam" id="PF01593"/>
    </source>
</evidence>